<evidence type="ECO:0000313" key="4">
    <source>
        <dbReference type="Proteomes" id="UP000317940"/>
    </source>
</evidence>
<feature type="region of interest" description="Disordered" evidence="1">
    <location>
        <begin position="1"/>
        <end position="21"/>
    </location>
</feature>
<evidence type="ECO:0000256" key="2">
    <source>
        <dbReference type="SAM" id="Phobius"/>
    </source>
</evidence>
<gene>
    <name evidence="3" type="ORF">FHX73_1952</name>
</gene>
<keyword evidence="4" id="KW-1185">Reference proteome</keyword>
<name>A0A561S978_9ACTN</name>
<feature type="transmembrane region" description="Helical" evidence="2">
    <location>
        <begin position="100"/>
        <end position="121"/>
    </location>
</feature>
<keyword evidence="2" id="KW-1133">Transmembrane helix</keyword>
<keyword evidence="2" id="KW-0812">Transmembrane</keyword>
<accession>A0A561S978</accession>
<keyword evidence="2" id="KW-0472">Membrane</keyword>
<evidence type="ECO:0000256" key="1">
    <source>
        <dbReference type="SAM" id="MobiDB-lite"/>
    </source>
</evidence>
<feature type="transmembrane region" description="Helical" evidence="2">
    <location>
        <begin position="172"/>
        <end position="189"/>
    </location>
</feature>
<dbReference type="RefSeq" id="WP_145911636.1">
    <property type="nucleotide sequence ID" value="NZ_BAAAMZ010000028.1"/>
</dbReference>
<comment type="caution">
    <text evidence="3">The sequence shown here is derived from an EMBL/GenBank/DDBJ whole genome shotgun (WGS) entry which is preliminary data.</text>
</comment>
<dbReference type="OrthoDB" id="2376657at2"/>
<sequence>MTLTSDAAQVDRAGRRARGGPEANARLTATTGVLLVLLLAVQGWTILSITRRVEIHVFVGLLLTAPVCLKLASAAYRFVRYYTGAPAYRRQGPPPLARRLLGPLLIAATLAVFATGLTLGLTGGNTGSVPVLLLHKLAFVGWISLTSLHVLLNLPQLARLLNRPVPRAARRWALIALALAVGTALGLAGEHLANAWRS</sequence>
<feature type="transmembrane region" description="Helical" evidence="2">
    <location>
        <begin position="133"/>
        <end position="152"/>
    </location>
</feature>
<proteinExistence type="predicted"/>
<evidence type="ECO:0000313" key="3">
    <source>
        <dbReference type="EMBL" id="TWF71422.1"/>
    </source>
</evidence>
<dbReference type="Proteomes" id="UP000317940">
    <property type="component" value="Unassembled WGS sequence"/>
</dbReference>
<feature type="transmembrane region" description="Helical" evidence="2">
    <location>
        <begin position="25"/>
        <end position="49"/>
    </location>
</feature>
<protein>
    <submittedName>
        <fullName evidence="3">Uncharacterized protein</fullName>
    </submittedName>
</protein>
<dbReference type="AlphaFoldDB" id="A0A561S978"/>
<organism evidence="3 4">
    <name type="scientific">Kitasatospora viridis</name>
    <dbReference type="NCBI Taxonomy" id="281105"/>
    <lineage>
        <taxon>Bacteria</taxon>
        <taxon>Bacillati</taxon>
        <taxon>Actinomycetota</taxon>
        <taxon>Actinomycetes</taxon>
        <taxon>Kitasatosporales</taxon>
        <taxon>Streptomycetaceae</taxon>
        <taxon>Kitasatospora</taxon>
    </lineage>
</organism>
<reference evidence="3 4" key="1">
    <citation type="submission" date="2019-06" db="EMBL/GenBank/DDBJ databases">
        <title>Sequencing the genomes of 1000 actinobacteria strains.</title>
        <authorList>
            <person name="Klenk H.-P."/>
        </authorList>
    </citation>
    <scope>NUCLEOTIDE SEQUENCE [LARGE SCALE GENOMIC DNA]</scope>
    <source>
        <strain evidence="3 4">DSM 44826</strain>
    </source>
</reference>
<dbReference type="EMBL" id="VIWT01000009">
    <property type="protein sequence ID" value="TWF71422.1"/>
    <property type="molecule type" value="Genomic_DNA"/>
</dbReference>
<feature type="transmembrane region" description="Helical" evidence="2">
    <location>
        <begin position="55"/>
        <end position="79"/>
    </location>
</feature>